<dbReference type="Proteomes" id="UP000519158">
    <property type="component" value="Unassembled WGS sequence"/>
</dbReference>
<organism evidence="6 7">
    <name type="scientific">Vibrio splendidus</name>
    <dbReference type="NCBI Taxonomy" id="29497"/>
    <lineage>
        <taxon>Bacteria</taxon>
        <taxon>Pseudomonadati</taxon>
        <taxon>Pseudomonadota</taxon>
        <taxon>Gammaproteobacteria</taxon>
        <taxon>Vibrionales</taxon>
        <taxon>Vibrionaceae</taxon>
        <taxon>Vibrio</taxon>
    </lineage>
</organism>
<dbReference type="InterPro" id="IPR036390">
    <property type="entry name" value="WH_DNA-bd_sf"/>
</dbReference>
<gene>
    <name evidence="6" type="ORF">F0234_18630</name>
</gene>
<dbReference type="PANTHER" id="PTHR30118">
    <property type="entry name" value="HTH-TYPE TRANSCRIPTIONAL REGULATOR LEUO-RELATED"/>
    <property type="match status" value="1"/>
</dbReference>
<dbReference type="EMBL" id="VTXL01000018">
    <property type="protein sequence ID" value="NOJ14782.1"/>
    <property type="molecule type" value="Genomic_DNA"/>
</dbReference>
<dbReference type="GO" id="GO:0003700">
    <property type="term" value="F:DNA-binding transcription factor activity"/>
    <property type="evidence" value="ECO:0007669"/>
    <property type="project" value="InterPro"/>
</dbReference>
<reference evidence="6 7" key="1">
    <citation type="submission" date="2019-09" db="EMBL/GenBank/DDBJ databases">
        <title>Draft genome sequencing and comparative genomics of hatchery-associated Vibrios.</title>
        <authorList>
            <person name="Kehlet-Delgado H."/>
            <person name="Mueller R.S."/>
        </authorList>
    </citation>
    <scope>NUCLEOTIDE SEQUENCE [LARGE SCALE GENOMIC DNA]</scope>
    <source>
        <strain evidence="6 7">99-70-13A3</strain>
    </source>
</reference>
<evidence type="ECO:0000256" key="1">
    <source>
        <dbReference type="ARBA" id="ARBA00009437"/>
    </source>
</evidence>
<dbReference type="PANTHER" id="PTHR30118:SF15">
    <property type="entry name" value="TRANSCRIPTIONAL REGULATORY PROTEIN"/>
    <property type="match status" value="1"/>
</dbReference>
<keyword evidence="4" id="KW-0804">Transcription</keyword>
<comment type="caution">
    <text evidence="6">The sequence shown here is derived from an EMBL/GenBank/DDBJ whole genome shotgun (WGS) entry which is preliminary data.</text>
</comment>
<dbReference type="PROSITE" id="PS50931">
    <property type="entry name" value="HTH_LYSR"/>
    <property type="match status" value="1"/>
</dbReference>
<evidence type="ECO:0000256" key="4">
    <source>
        <dbReference type="ARBA" id="ARBA00023163"/>
    </source>
</evidence>
<dbReference type="InterPro" id="IPR000847">
    <property type="entry name" value="LysR_HTH_N"/>
</dbReference>
<dbReference type="GO" id="GO:0003677">
    <property type="term" value="F:DNA binding"/>
    <property type="evidence" value="ECO:0007669"/>
    <property type="project" value="UniProtKB-KW"/>
</dbReference>
<dbReference type="AlphaFoldDB" id="A0A7Y4DAN4"/>
<dbReference type="SUPFAM" id="SSF46785">
    <property type="entry name" value="Winged helix' DNA-binding domain"/>
    <property type="match status" value="1"/>
</dbReference>
<name>A0A7Y4DAN4_VIBSP</name>
<dbReference type="PRINTS" id="PR00039">
    <property type="entry name" value="HTHLYSR"/>
</dbReference>
<dbReference type="InterPro" id="IPR050389">
    <property type="entry name" value="LysR-type_TF"/>
</dbReference>
<dbReference type="Gene3D" id="1.10.10.10">
    <property type="entry name" value="Winged helix-like DNA-binding domain superfamily/Winged helix DNA-binding domain"/>
    <property type="match status" value="1"/>
</dbReference>
<keyword evidence="2" id="KW-0805">Transcription regulation</keyword>
<accession>A0A7Y4DAN4</accession>
<proteinExistence type="inferred from homology"/>
<dbReference type="Pfam" id="PF00126">
    <property type="entry name" value="HTH_1"/>
    <property type="match status" value="1"/>
</dbReference>
<evidence type="ECO:0000313" key="6">
    <source>
        <dbReference type="EMBL" id="NOJ14782.1"/>
    </source>
</evidence>
<dbReference type="InterPro" id="IPR005119">
    <property type="entry name" value="LysR_subst-bd"/>
</dbReference>
<keyword evidence="3" id="KW-0238">DNA-binding</keyword>
<dbReference type="Pfam" id="PF03466">
    <property type="entry name" value="LysR_substrate"/>
    <property type="match status" value="1"/>
</dbReference>
<feature type="domain" description="HTH lysR-type" evidence="5">
    <location>
        <begin position="36"/>
        <end position="93"/>
    </location>
</feature>
<evidence type="ECO:0000259" key="5">
    <source>
        <dbReference type="PROSITE" id="PS50931"/>
    </source>
</evidence>
<comment type="similarity">
    <text evidence="1">Belongs to the LysR transcriptional regulatory family.</text>
</comment>
<protein>
    <submittedName>
        <fullName evidence="6">LysR family transcriptional regulator</fullName>
    </submittedName>
</protein>
<evidence type="ECO:0000313" key="7">
    <source>
        <dbReference type="Proteomes" id="UP000519158"/>
    </source>
</evidence>
<sequence length="336" mass="38164">MGASFHVKVIQRLALSLFNLARGLMQKDISYQLNRVDLNLLVAFDTLLKERNVTNAAKALFVSQSAMSRSLKRLRETFDDPLFIRTSTGLTPTAKSLELGKELQHILPQLSALFQHNQFDPRECNDTFSISLPTFLGSTILPNLALELFDEAPDVNLIEMAAKSNPYDLLDKGKLDFAIHYSSSLDQKYQATKLGTIYPKLFVRRDHPLVGINATLDEIMRYPVLAMNVEEDHKQAFNTPLQQILLELESNKRPKLRSTQTHVLMEIASRSGAVIFGMNALSSLPDFDSRFVDIYDFVDSKQYHVDLYLLQHQRTFTSASHQWIASRFSGLLENIL</sequence>
<dbReference type="Gene3D" id="3.40.190.10">
    <property type="entry name" value="Periplasmic binding protein-like II"/>
    <property type="match status" value="2"/>
</dbReference>
<dbReference type="SUPFAM" id="SSF53850">
    <property type="entry name" value="Periplasmic binding protein-like II"/>
    <property type="match status" value="1"/>
</dbReference>
<evidence type="ECO:0000256" key="2">
    <source>
        <dbReference type="ARBA" id="ARBA00023015"/>
    </source>
</evidence>
<evidence type="ECO:0000256" key="3">
    <source>
        <dbReference type="ARBA" id="ARBA00023125"/>
    </source>
</evidence>
<dbReference type="InterPro" id="IPR036388">
    <property type="entry name" value="WH-like_DNA-bd_sf"/>
</dbReference>